<dbReference type="InterPro" id="IPR037841">
    <property type="entry name" value="SET_SETD1A/B"/>
</dbReference>
<organism evidence="18 19">
    <name type="scientific">Pinctada imbricata</name>
    <name type="common">Atlantic pearl-oyster</name>
    <name type="synonym">Pinctada martensii</name>
    <dbReference type="NCBI Taxonomy" id="66713"/>
    <lineage>
        <taxon>Eukaryota</taxon>
        <taxon>Metazoa</taxon>
        <taxon>Spiralia</taxon>
        <taxon>Lophotrochozoa</taxon>
        <taxon>Mollusca</taxon>
        <taxon>Bivalvia</taxon>
        <taxon>Autobranchia</taxon>
        <taxon>Pteriomorphia</taxon>
        <taxon>Pterioida</taxon>
        <taxon>Pterioidea</taxon>
        <taxon>Pteriidae</taxon>
        <taxon>Pinctada</taxon>
    </lineage>
</organism>
<dbReference type="GO" id="GO:0048188">
    <property type="term" value="C:Set1C/COMPASS complex"/>
    <property type="evidence" value="ECO:0007669"/>
    <property type="project" value="InterPro"/>
</dbReference>
<dbReference type="SMART" id="SM00317">
    <property type="entry name" value="SET"/>
    <property type="match status" value="1"/>
</dbReference>
<comment type="catalytic activity">
    <reaction evidence="13">
        <text>N(6),N(6)-dimethyl-L-lysyl(4)-[histone H3] + S-adenosyl-L-methionine = N(6),N(6),N(6)-trimethyl-L-lysyl(4)-[histone H3] + S-adenosyl-L-homocysteine + H(+)</text>
        <dbReference type="Rhea" id="RHEA:60272"/>
        <dbReference type="Rhea" id="RHEA-COMP:15537"/>
        <dbReference type="Rhea" id="RHEA-COMP:15540"/>
        <dbReference type="ChEBI" id="CHEBI:15378"/>
        <dbReference type="ChEBI" id="CHEBI:57856"/>
        <dbReference type="ChEBI" id="CHEBI:59789"/>
        <dbReference type="ChEBI" id="CHEBI:61961"/>
        <dbReference type="ChEBI" id="CHEBI:61976"/>
    </reaction>
</comment>
<dbReference type="InterPro" id="IPR046341">
    <property type="entry name" value="SET_dom_sf"/>
</dbReference>
<feature type="coiled-coil region" evidence="14">
    <location>
        <begin position="112"/>
        <end position="139"/>
    </location>
</feature>
<keyword evidence="19" id="KW-1185">Reference proteome</keyword>
<dbReference type="GO" id="GO:0032259">
    <property type="term" value="P:methylation"/>
    <property type="evidence" value="ECO:0007669"/>
    <property type="project" value="UniProtKB-KW"/>
</dbReference>
<keyword evidence="8" id="KW-0805">Transcription regulation</keyword>
<dbReference type="GO" id="GO:0140999">
    <property type="term" value="F:histone H3K4 trimethyltransferase activity"/>
    <property type="evidence" value="ECO:0007669"/>
    <property type="project" value="UniProtKB-EC"/>
</dbReference>
<evidence type="ECO:0000256" key="1">
    <source>
        <dbReference type="ARBA" id="ARBA00004123"/>
    </source>
</evidence>
<keyword evidence="4" id="KW-0808">Transferase</keyword>
<dbReference type="Gene3D" id="2.170.270.10">
    <property type="entry name" value="SET domain"/>
    <property type="match status" value="1"/>
</dbReference>
<evidence type="ECO:0000256" key="8">
    <source>
        <dbReference type="ARBA" id="ARBA00023015"/>
    </source>
</evidence>
<evidence type="ECO:0000256" key="12">
    <source>
        <dbReference type="ARBA" id="ARBA00047583"/>
    </source>
</evidence>
<feature type="domain" description="Post-SET" evidence="17">
    <location>
        <begin position="974"/>
        <end position="990"/>
    </location>
</feature>
<dbReference type="EC" id="2.1.1.354" evidence="2"/>
<evidence type="ECO:0000256" key="10">
    <source>
        <dbReference type="ARBA" id="ARBA00023242"/>
    </source>
</evidence>
<dbReference type="Pfam" id="PF00856">
    <property type="entry name" value="SET"/>
    <property type="match status" value="1"/>
</dbReference>
<keyword evidence="3" id="KW-0489">Methyltransferase</keyword>
<name>A0AA89BJ99_PINIB</name>
<dbReference type="Proteomes" id="UP001186944">
    <property type="component" value="Unassembled WGS sequence"/>
</dbReference>
<dbReference type="CDD" id="cd19169">
    <property type="entry name" value="SET_SETD1"/>
    <property type="match status" value="1"/>
</dbReference>
<feature type="compositionally biased region" description="Basic and acidic residues" evidence="15">
    <location>
        <begin position="793"/>
        <end position="825"/>
    </location>
</feature>
<keyword evidence="5" id="KW-0949">S-adenosyl-L-methionine</keyword>
<dbReference type="Pfam" id="PF11764">
    <property type="entry name" value="N-SET"/>
    <property type="match status" value="1"/>
</dbReference>
<feature type="compositionally biased region" description="Basic and acidic residues" evidence="15">
    <location>
        <begin position="433"/>
        <end position="449"/>
    </location>
</feature>
<dbReference type="SMART" id="SM01291">
    <property type="entry name" value="N-SET"/>
    <property type="match status" value="1"/>
</dbReference>
<keyword evidence="10" id="KW-0539">Nucleus</keyword>
<evidence type="ECO:0000256" key="2">
    <source>
        <dbReference type="ARBA" id="ARBA00012182"/>
    </source>
</evidence>
<feature type="domain" description="SET" evidence="16">
    <location>
        <begin position="851"/>
        <end position="968"/>
    </location>
</feature>
<sequence length="990" mass="113491">MSSNPDNIPPANPMLTFSDVQEMKDKKQQDDDEMSISSGNSGDQNIEVNPPLITNQPGLLNPPNNANFINPWQAPGISNIYGTSGNCGNFNFMGNPNDMSMYGQNLYNSYHQMVQNQINEQMEKENKALEKKFISVLNSFVEELKDVMQKDLCKKMVQNSAFKSFDTWWTQESEYQKQQAMRRLLPERVPEKPTTRPTTVTVGKSEVTSTLASLFEPQHPWSKDGEMNLSGFGGMGFGGGFLGIRGGMPRLPSFKKKTYRPPSPIIHDEESKMSGTKEEMEESERDSKVKRPSRIKKPVVSESEDEDDDDSDDSDEEEEDDEEEGEESSEEDSDEEEDEETSEAEEDEEEEEASSEEEGEEKEEAKEKVTEEKAKKKVKVDEKTVKRVEKEDDESVNVNVEEDDDEEEGEIKDDKEDDKEDEEMEEIDVEERPEEKEIEKEKVHKEKETPVQITPTKEICDNKLKTDTQKVTKETEKDQTSAISTSAEPIGTQTTPSGFETLLQASEILSLRELTQKPPISPQKGKGKENKKLDTLIKAAKKDIGRTEVEKDAEKPRFLAEHDYFAPPSLLPKVDAMTQDNDTDGTMSAEEDAQTTPYEVFMDHNYCLPPRPADIKEIMEEKKKERLNVFEEFAKPVAPVEVKKPEKPKREYKKRKAPLKESTNLNLNDIANKTKGSRELINLLPPPKPITKFPQRKFDEERCVFFDMYSNGIDDEDIRYLKRTYEHLLESDDPMGYWINDILWVDHPVTNIPDPVVPKKRRKMEPEYPKPHKTGSARTEGYYKLTSKVHSNRPNEKVEEENQKDIGRIAEKKAAQSSREARHENRRLQVSVQDLEFADLFKFNQLRLRKKQLKFARSGIHDWGLFALEPIASDEMVIEYVGESIRQSIADLREKKYEAEGCGSSYLFRVDTENIIDATKVGNLARFINHSCNPNCYAKIIPLENQKKIVIYSKRDIDVNEEITYDYKFPIEDEKIPCLCGAPNCRGTLN</sequence>
<feature type="compositionally biased region" description="Basic and acidic residues" evidence="15">
    <location>
        <begin position="458"/>
        <end position="479"/>
    </location>
</feature>
<dbReference type="InterPro" id="IPR044570">
    <property type="entry name" value="Set1-like"/>
</dbReference>
<dbReference type="AlphaFoldDB" id="A0AA89BJ99"/>
<dbReference type="InterPro" id="IPR024657">
    <property type="entry name" value="COMPASS_Set1_N-SET"/>
</dbReference>
<dbReference type="EMBL" id="VSWD01000013">
    <property type="protein sequence ID" value="KAK3084381.1"/>
    <property type="molecule type" value="Genomic_DNA"/>
</dbReference>
<evidence type="ECO:0000259" key="16">
    <source>
        <dbReference type="PROSITE" id="PS50280"/>
    </source>
</evidence>
<keyword evidence="14" id="KW-0175">Coiled coil</keyword>
<feature type="region of interest" description="Disordered" evidence="15">
    <location>
        <begin position="1"/>
        <end position="59"/>
    </location>
</feature>
<evidence type="ECO:0000256" key="4">
    <source>
        <dbReference type="ARBA" id="ARBA00022679"/>
    </source>
</evidence>
<evidence type="ECO:0000256" key="6">
    <source>
        <dbReference type="ARBA" id="ARBA00022853"/>
    </source>
</evidence>
<feature type="compositionally biased region" description="Basic and acidic residues" evidence="15">
    <location>
        <begin position="266"/>
        <end position="278"/>
    </location>
</feature>
<dbReference type="SUPFAM" id="SSF82199">
    <property type="entry name" value="SET domain"/>
    <property type="match status" value="1"/>
</dbReference>
<evidence type="ECO:0000313" key="19">
    <source>
        <dbReference type="Proteomes" id="UP001186944"/>
    </source>
</evidence>
<keyword evidence="9" id="KW-0804">Transcription</keyword>
<keyword evidence="6" id="KW-0156">Chromatin regulator</keyword>
<dbReference type="PROSITE" id="PS50868">
    <property type="entry name" value="POST_SET"/>
    <property type="match status" value="1"/>
</dbReference>
<comment type="catalytic activity">
    <reaction evidence="11">
        <text>L-lysyl(4)-[histone H3] + 3 S-adenosyl-L-methionine = N(6),N(6),N(6)-trimethyl-L-lysyl(4)-[histone H3] + 3 S-adenosyl-L-homocysteine + 3 H(+)</text>
        <dbReference type="Rhea" id="RHEA:60260"/>
        <dbReference type="Rhea" id="RHEA-COMP:15537"/>
        <dbReference type="Rhea" id="RHEA-COMP:15547"/>
        <dbReference type="ChEBI" id="CHEBI:15378"/>
        <dbReference type="ChEBI" id="CHEBI:29969"/>
        <dbReference type="ChEBI" id="CHEBI:57856"/>
        <dbReference type="ChEBI" id="CHEBI:59789"/>
        <dbReference type="ChEBI" id="CHEBI:61961"/>
        <dbReference type="EC" id="2.1.1.354"/>
    </reaction>
</comment>
<keyword evidence="7" id="KW-0694">RNA-binding</keyword>
<evidence type="ECO:0000256" key="13">
    <source>
        <dbReference type="ARBA" id="ARBA00049129"/>
    </source>
</evidence>
<feature type="compositionally biased region" description="Basic and acidic residues" evidence="15">
    <location>
        <begin position="363"/>
        <end position="390"/>
    </location>
</feature>
<dbReference type="GO" id="GO:0003723">
    <property type="term" value="F:RNA binding"/>
    <property type="evidence" value="ECO:0007669"/>
    <property type="project" value="UniProtKB-KW"/>
</dbReference>
<feature type="region of interest" description="Disordered" evidence="15">
    <location>
        <begin position="788"/>
        <end position="825"/>
    </location>
</feature>
<evidence type="ECO:0000313" key="18">
    <source>
        <dbReference type="EMBL" id="KAK3084381.1"/>
    </source>
</evidence>
<feature type="compositionally biased region" description="Acidic residues" evidence="15">
    <location>
        <begin position="302"/>
        <end position="362"/>
    </location>
</feature>
<evidence type="ECO:0000256" key="7">
    <source>
        <dbReference type="ARBA" id="ARBA00022884"/>
    </source>
</evidence>
<reference evidence="18" key="1">
    <citation type="submission" date="2019-08" db="EMBL/GenBank/DDBJ databases">
        <title>The improved chromosome-level genome for the pearl oyster Pinctada fucata martensii using PacBio sequencing and Hi-C.</title>
        <authorList>
            <person name="Zheng Z."/>
        </authorList>
    </citation>
    <scope>NUCLEOTIDE SEQUENCE</scope>
    <source>
        <strain evidence="18">ZZ-2019</strain>
        <tissue evidence="18">Adductor muscle</tissue>
    </source>
</reference>
<feature type="compositionally biased region" description="Acidic residues" evidence="15">
    <location>
        <begin position="391"/>
        <end position="432"/>
    </location>
</feature>
<proteinExistence type="predicted"/>
<dbReference type="SMART" id="SM00508">
    <property type="entry name" value="PostSET"/>
    <property type="match status" value="1"/>
</dbReference>
<accession>A0AA89BJ99</accession>
<feature type="region of interest" description="Disordered" evidence="15">
    <location>
        <begin position="514"/>
        <end position="534"/>
    </location>
</feature>
<feature type="compositionally biased region" description="Polar residues" evidence="15">
    <location>
        <begin position="480"/>
        <end position="497"/>
    </location>
</feature>
<dbReference type="InterPro" id="IPR001214">
    <property type="entry name" value="SET_dom"/>
</dbReference>
<dbReference type="PANTHER" id="PTHR45814:SF2">
    <property type="entry name" value="HISTONE-LYSINE N-METHYLTRANSFERASE SETD1"/>
    <property type="match status" value="1"/>
</dbReference>
<feature type="compositionally biased region" description="Basic residues" evidence="15">
    <location>
        <begin position="288"/>
        <end position="297"/>
    </location>
</feature>
<feature type="region of interest" description="Disordered" evidence="15">
    <location>
        <begin position="253"/>
        <end position="497"/>
    </location>
</feature>
<dbReference type="PROSITE" id="PS50280">
    <property type="entry name" value="SET"/>
    <property type="match status" value="1"/>
</dbReference>
<protein>
    <recommendedName>
        <fullName evidence="2">[histone H3]-lysine(4) N-trimethyltransferase</fullName>
        <ecNumber evidence="2">2.1.1.354</ecNumber>
    </recommendedName>
</protein>
<dbReference type="FunFam" id="2.170.270.10:FF:000010">
    <property type="entry name" value="Histone-lysine N-methyltransferase"/>
    <property type="match status" value="1"/>
</dbReference>
<evidence type="ECO:0000256" key="5">
    <source>
        <dbReference type="ARBA" id="ARBA00022691"/>
    </source>
</evidence>
<comment type="catalytic activity">
    <reaction evidence="12">
        <text>N(6)-methyl-L-lysyl(4)-[histone H3] + S-adenosyl-L-methionine = N(6),N(6)-dimethyl-L-lysyl(4)-[histone H3] + S-adenosyl-L-homocysteine + H(+)</text>
        <dbReference type="Rhea" id="RHEA:60268"/>
        <dbReference type="Rhea" id="RHEA-COMP:15540"/>
        <dbReference type="Rhea" id="RHEA-COMP:15543"/>
        <dbReference type="ChEBI" id="CHEBI:15378"/>
        <dbReference type="ChEBI" id="CHEBI:57856"/>
        <dbReference type="ChEBI" id="CHEBI:59789"/>
        <dbReference type="ChEBI" id="CHEBI:61929"/>
        <dbReference type="ChEBI" id="CHEBI:61976"/>
    </reaction>
</comment>
<feature type="compositionally biased region" description="Polar residues" evidence="15">
    <location>
        <begin position="35"/>
        <end position="59"/>
    </location>
</feature>
<gene>
    <name evidence="18" type="ORF">FSP39_012573</name>
</gene>
<comment type="subcellular location">
    <subcellularLocation>
        <location evidence="1">Nucleus</location>
    </subcellularLocation>
</comment>
<evidence type="ECO:0000256" key="15">
    <source>
        <dbReference type="SAM" id="MobiDB-lite"/>
    </source>
</evidence>
<comment type="caution">
    <text evidence="18">The sequence shown here is derived from an EMBL/GenBank/DDBJ whole genome shotgun (WGS) entry which is preliminary data.</text>
</comment>
<evidence type="ECO:0000256" key="3">
    <source>
        <dbReference type="ARBA" id="ARBA00022603"/>
    </source>
</evidence>
<evidence type="ECO:0000256" key="14">
    <source>
        <dbReference type="SAM" id="Coils"/>
    </source>
</evidence>
<dbReference type="InterPro" id="IPR003616">
    <property type="entry name" value="Post-SET_dom"/>
</dbReference>
<evidence type="ECO:0000259" key="17">
    <source>
        <dbReference type="PROSITE" id="PS50868"/>
    </source>
</evidence>
<evidence type="ECO:0000256" key="9">
    <source>
        <dbReference type="ARBA" id="ARBA00023163"/>
    </source>
</evidence>
<evidence type="ECO:0000256" key="11">
    <source>
        <dbReference type="ARBA" id="ARBA00047571"/>
    </source>
</evidence>
<dbReference type="PANTHER" id="PTHR45814">
    <property type="entry name" value="HISTONE-LYSINE N-METHYLTRANSFERASE SETD1"/>
    <property type="match status" value="1"/>
</dbReference>